<sequence>MSHALARPRLGLGLAAVLALACGRGGAGSPDDPSDPALRAIHARMPPQERAAVGQGPGFVGDGFVYLAFKPGAIQKYLQSIPLDPDTARDVARAGAELGFDPRVDDIGARLGLDPDAFVTVTIARPIAPTMPGVREALQRLGAAPGLPNPFPGAGTTPADVAPWPGPRPVPPPPSPPPPSPPQPYQDSVPFQPIQPDLGDPWKPPPPEPAGPSPDQEAMARGAGSLALHNRIHLPAKDPAALPAFLAQKVRKERPPEIATLCSQIGPSEFCFGDAEALLVARKEAAAVVLDLFFFPAGTGAAWDPDRVTTVTNGLAAAAAALPVLSTLRGDFAAYADAAAVPALSEVYEVASAVRRLRWYGPDERGNVVTRALGQRAALEQLRETRRMFAGMRLEAALDPEAVQMTMSWEPVDGAAADLAEKTFSRAPAGVGVPTLAGLCDGALACWRSSGLPPLAGLGELAIGLYGRDERAFKDAIDDAGDFGPVVLMLETWPSALGMVERWGREQKGMEAGIIRTVLDIVGRVEGTGGSLRSLQVGDRGVQTDYVVYSRVQNQDLALFRSLVGLSSMRFSPVTVAGVEAKVESAALSDAEAPVQVYLVTDPGTVRLGDKDVEFGWIAVADGQDRLKWMLTELERDKETNPAFYGELPDLWRLIGSFGDGLRDAGFLQSWLSGRGVRLAADVVGGRVRFDLEFARRPAPAK</sequence>
<feature type="compositionally biased region" description="Pro residues" evidence="1">
    <location>
        <begin position="164"/>
        <end position="184"/>
    </location>
</feature>
<evidence type="ECO:0000256" key="2">
    <source>
        <dbReference type="SAM" id="SignalP"/>
    </source>
</evidence>
<proteinExistence type="predicted"/>
<evidence type="ECO:0000313" key="4">
    <source>
        <dbReference type="Proteomes" id="UP001164459"/>
    </source>
</evidence>
<feature type="compositionally biased region" description="Pro residues" evidence="1">
    <location>
        <begin position="202"/>
        <end position="212"/>
    </location>
</feature>
<dbReference type="Proteomes" id="UP001164459">
    <property type="component" value="Chromosome"/>
</dbReference>
<dbReference type="RefSeq" id="WP_269040188.1">
    <property type="nucleotide sequence ID" value="NZ_CP114040.1"/>
</dbReference>
<keyword evidence="4" id="KW-1185">Reference proteome</keyword>
<feature type="region of interest" description="Disordered" evidence="1">
    <location>
        <begin position="145"/>
        <end position="220"/>
    </location>
</feature>
<name>A0ABY7HEW1_9BACT</name>
<dbReference type="PROSITE" id="PS51257">
    <property type="entry name" value="PROKAR_LIPOPROTEIN"/>
    <property type="match status" value="1"/>
</dbReference>
<evidence type="ECO:0000313" key="3">
    <source>
        <dbReference type="EMBL" id="WAS97821.1"/>
    </source>
</evidence>
<organism evidence="3 4">
    <name type="scientific">Nannocystis punicea</name>
    <dbReference type="NCBI Taxonomy" id="2995304"/>
    <lineage>
        <taxon>Bacteria</taxon>
        <taxon>Pseudomonadati</taxon>
        <taxon>Myxococcota</taxon>
        <taxon>Polyangia</taxon>
        <taxon>Nannocystales</taxon>
        <taxon>Nannocystaceae</taxon>
        <taxon>Nannocystis</taxon>
    </lineage>
</organism>
<keyword evidence="2" id="KW-0732">Signal</keyword>
<feature type="signal peptide" evidence="2">
    <location>
        <begin position="1"/>
        <end position="27"/>
    </location>
</feature>
<protein>
    <submittedName>
        <fullName evidence="3">Uncharacterized protein</fullName>
    </submittedName>
</protein>
<dbReference type="EMBL" id="CP114040">
    <property type="protein sequence ID" value="WAS97821.1"/>
    <property type="molecule type" value="Genomic_DNA"/>
</dbReference>
<feature type="chain" id="PRO_5045150874" evidence="2">
    <location>
        <begin position="28"/>
        <end position="702"/>
    </location>
</feature>
<gene>
    <name evidence="3" type="ORF">O0S08_16900</name>
</gene>
<evidence type="ECO:0000256" key="1">
    <source>
        <dbReference type="SAM" id="MobiDB-lite"/>
    </source>
</evidence>
<reference evidence="3" key="1">
    <citation type="submission" date="2022-11" db="EMBL/GenBank/DDBJ databases">
        <title>Minimal conservation of predation-associated metabolite biosynthetic gene clusters underscores biosynthetic potential of Myxococcota including descriptions for ten novel species: Archangium lansinium sp. nov., Myxococcus landrumus sp. nov., Nannocystis bai.</title>
        <authorList>
            <person name="Ahearne A."/>
            <person name="Stevens C."/>
            <person name="Dowd S."/>
        </authorList>
    </citation>
    <scope>NUCLEOTIDE SEQUENCE</scope>
    <source>
        <strain evidence="3">Fl3</strain>
    </source>
</reference>
<accession>A0ABY7HEW1</accession>